<sequence length="146" mass="15987">MRLMKLVLAFAALAAALPSENVKENGFEVKLREPEPGPKPEPHKDDVPILDARIDAHEKEGRTVNLSPRNNREGLLPRQCNSHSTCPCDSRARGLWCGYCTSPLDAIYECRSGDCLNWVYQCGAGGACCTYGYRISCANRQGPCGS</sequence>
<dbReference type="EMBL" id="MU853381">
    <property type="protein sequence ID" value="KAK4107136.1"/>
    <property type="molecule type" value="Genomic_DNA"/>
</dbReference>
<keyword evidence="3" id="KW-1185">Reference proteome</keyword>
<dbReference type="GeneID" id="89942430"/>
<protein>
    <submittedName>
        <fullName evidence="2">Uncharacterized protein</fullName>
    </submittedName>
</protein>
<accession>A0AAN6QCP1</accession>
<gene>
    <name evidence="2" type="ORF">N656DRAFT_802952</name>
</gene>
<evidence type="ECO:0000313" key="2">
    <source>
        <dbReference type="EMBL" id="KAK4107136.1"/>
    </source>
</evidence>
<reference evidence="2" key="1">
    <citation type="journal article" date="2023" name="Mol. Phylogenet. Evol.">
        <title>Genome-scale phylogeny and comparative genomics of the fungal order Sordariales.</title>
        <authorList>
            <person name="Hensen N."/>
            <person name="Bonometti L."/>
            <person name="Westerberg I."/>
            <person name="Brannstrom I.O."/>
            <person name="Guillou S."/>
            <person name="Cros-Aarteil S."/>
            <person name="Calhoun S."/>
            <person name="Haridas S."/>
            <person name="Kuo A."/>
            <person name="Mondo S."/>
            <person name="Pangilinan J."/>
            <person name="Riley R."/>
            <person name="LaButti K."/>
            <person name="Andreopoulos B."/>
            <person name="Lipzen A."/>
            <person name="Chen C."/>
            <person name="Yan M."/>
            <person name="Daum C."/>
            <person name="Ng V."/>
            <person name="Clum A."/>
            <person name="Steindorff A."/>
            <person name="Ohm R.A."/>
            <person name="Martin F."/>
            <person name="Silar P."/>
            <person name="Natvig D.O."/>
            <person name="Lalanne C."/>
            <person name="Gautier V."/>
            <person name="Ament-Velasquez S.L."/>
            <person name="Kruys A."/>
            <person name="Hutchinson M.I."/>
            <person name="Powell A.J."/>
            <person name="Barry K."/>
            <person name="Miller A.N."/>
            <person name="Grigoriev I.V."/>
            <person name="Debuchy R."/>
            <person name="Gladieux P."/>
            <person name="Hiltunen Thoren M."/>
            <person name="Johannesson H."/>
        </authorList>
    </citation>
    <scope>NUCLEOTIDE SEQUENCE</scope>
    <source>
        <strain evidence="2">CBS 508.74</strain>
    </source>
</reference>
<dbReference type="Proteomes" id="UP001302812">
    <property type="component" value="Unassembled WGS sequence"/>
</dbReference>
<comment type="caution">
    <text evidence="2">The sequence shown here is derived from an EMBL/GenBank/DDBJ whole genome shotgun (WGS) entry which is preliminary data.</text>
</comment>
<evidence type="ECO:0000313" key="3">
    <source>
        <dbReference type="Proteomes" id="UP001302812"/>
    </source>
</evidence>
<proteinExistence type="predicted"/>
<feature type="chain" id="PRO_5042853037" evidence="1">
    <location>
        <begin position="17"/>
        <end position="146"/>
    </location>
</feature>
<keyword evidence="1" id="KW-0732">Signal</keyword>
<dbReference type="AlphaFoldDB" id="A0AAN6QCP1"/>
<dbReference type="RefSeq" id="XP_064664706.1">
    <property type="nucleotide sequence ID" value="XM_064818305.1"/>
</dbReference>
<feature type="signal peptide" evidence="1">
    <location>
        <begin position="1"/>
        <end position="16"/>
    </location>
</feature>
<organism evidence="2 3">
    <name type="scientific">Canariomyces notabilis</name>
    <dbReference type="NCBI Taxonomy" id="2074819"/>
    <lineage>
        <taxon>Eukaryota</taxon>
        <taxon>Fungi</taxon>
        <taxon>Dikarya</taxon>
        <taxon>Ascomycota</taxon>
        <taxon>Pezizomycotina</taxon>
        <taxon>Sordariomycetes</taxon>
        <taxon>Sordariomycetidae</taxon>
        <taxon>Sordariales</taxon>
        <taxon>Chaetomiaceae</taxon>
        <taxon>Canariomyces</taxon>
    </lineage>
</organism>
<name>A0AAN6QCP1_9PEZI</name>
<evidence type="ECO:0000256" key="1">
    <source>
        <dbReference type="SAM" id="SignalP"/>
    </source>
</evidence>
<reference evidence="2" key="2">
    <citation type="submission" date="2023-05" db="EMBL/GenBank/DDBJ databases">
        <authorList>
            <consortium name="Lawrence Berkeley National Laboratory"/>
            <person name="Steindorff A."/>
            <person name="Hensen N."/>
            <person name="Bonometti L."/>
            <person name="Westerberg I."/>
            <person name="Brannstrom I.O."/>
            <person name="Guillou S."/>
            <person name="Cros-Aarteil S."/>
            <person name="Calhoun S."/>
            <person name="Haridas S."/>
            <person name="Kuo A."/>
            <person name="Mondo S."/>
            <person name="Pangilinan J."/>
            <person name="Riley R."/>
            <person name="Labutti K."/>
            <person name="Andreopoulos B."/>
            <person name="Lipzen A."/>
            <person name="Chen C."/>
            <person name="Yanf M."/>
            <person name="Daum C."/>
            <person name="Ng V."/>
            <person name="Clum A."/>
            <person name="Ohm R."/>
            <person name="Martin F."/>
            <person name="Silar P."/>
            <person name="Natvig D."/>
            <person name="Lalanne C."/>
            <person name="Gautier V."/>
            <person name="Ament-Velasquez S.L."/>
            <person name="Kruys A."/>
            <person name="Hutchinson M.I."/>
            <person name="Powell A.J."/>
            <person name="Barry K."/>
            <person name="Miller A.N."/>
            <person name="Grigoriev I.V."/>
            <person name="Debuchy R."/>
            <person name="Gladieux P."/>
            <person name="Thoren M.H."/>
            <person name="Johannesson H."/>
        </authorList>
    </citation>
    <scope>NUCLEOTIDE SEQUENCE</scope>
    <source>
        <strain evidence="2">CBS 508.74</strain>
    </source>
</reference>